<reference evidence="8" key="1">
    <citation type="submission" date="2021-01" db="EMBL/GenBank/DDBJ databases">
        <authorList>
            <consortium name="Genoscope - CEA"/>
            <person name="William W."/>
        </authorList>
    </citation>
    <scope>NUCLEOTIDE SEQUENCE</scope>
</reference>
<dbReference type="Pfam" id="PF09320">
    <property type="entry name" value="DUF1977"/>
    <property type="match status" value="1"/>
</dbReference>
<dbReference type="AlphaFoldDB" id="A0A8S1JQM9"/>
<evidence type="ECO:0000313" key="8">
    <source>
        <dbReference type="EMBL" id="CAD8043899.1"/>
    </source>
</evidence>
<protein>
    <recommendedName>
        <fullName evidence="7">J domain-containing protein</fullName>
    </recommendedName>
</protein>
<dbReference type="PROSITE" id="PS50076">
    <property type="entry name" value="DNAJ_2"/>
    <property type="match status" value="1"/>
</dbReference>
<gene>
    <name evidence="8" type="ORF">PPRIM_AZ9-3.1.T0050554</name>
</gene>
<keyword evidence="9" id="KW-1185">Reference proteome</keyword>
<evidence type="ECO:0000256" key="2">
    <source>
        <dbReference type="ARBA" id="ARBA00022692"/>
    </source>
</evidence>
<evidence type="ECO:0000256" key="4">
    <source>
        <dbReference type="ARBA" id="ARBA00022989"/>
    </source>
</evidence>
<dbReference type="InterPro" id="IPR018253">
    <property type="entry name" value="DnaJ_domain_CS"/>
</dbReference>
<evidence type="ECO:0000313" key="9">
    <source>
        <dbReference type="Proteomes" id="UP000688137"/>
    </source>
</evidence>
<dbReference type="InterPro" id="IPR001623">
    <property type="entry name" value="DnaJ_domain"/>
</dbReference>
<comment type="caution">
    <text evidence="8">The sequence shown here is derived from an EMBL/GenBank/DDBJ whole genome shotgun (WGS) entry which is preliminary data.</text>
</comment>
<keyword evidence="2 6" id="KW-0812">Transmembrane</keyword>
<feature type="domain" description="J" evidence="7">
    <location>
        <begin position="15"/>
        <end position="79"/>
    </location>
</feature>
<keyword evidence="5 6" id="KW-0472">Membrane</keyword>
<evidence type="ECO:0000256" key="5">
    <source>
        <dbReference type="ARBA" id="ARBA00023136"/>
    </source>
</evidence>
<keyword evidence="4 6" id="KW-1133">Transmembrane helix</keyword>
<keyword evidence="3" id="KW-0256">Endoplasmic reticulum</keyword>
<dbReference type="GO" id="GO:0005789">
    <property type="term" value="C:endoplasmic reticulum membrane"/>
    <property type="evidence" value="ECO:0007669"/>
    <property type="project" value="UniProtKB-SubCell"/>
</dbReference>
<feature type="transmembrane region" description="Helical" evidence="6">
    <location>
        <begin position="182"/>
        <end position="208"/>
    </location>
</feature>
<dbReference type="GO" id="GO:0071218">
    <property type="term" value="P:cellular response to misfolded protein"/>
    <property type="evidence" value="ECO:0007669"/>
    <property type="project" value="TreeGrafter"/>
</dbReference>
<accession>A0A8S1JQM9</accession>
<dbReference type="Pfam" id="PF00226">
    <property type="entry name" value="DnaJ"/>
    <property type="match status" value="1"/>
</dbReference>
<evidence type="ECO:0000256" key="1">
    <source>
        <dbReference type="ARBA" id="ARBA00004389"/>
    </source>
</evidence>
<dbReference type="PROSITE" id="PS00636">
    <property type="entry name" value="DNAJ_1"/>
    <property type="match status" value="1"/>
</dbReference>
<name>A0A8S1JQM9_PARPR</name>
<dbReference type="GO" id="GO:0030544">
    <property type="term" value="F:Hsp70 protein binding"/>
    <property type="evidence" value="ECO:0007669"/>
    <property type="project" value="TreeGrafter"/>
</dbReference>
<comment type="subcellular location">
    <subcellularLocation>
        <location evidence="1">Endoplasmic reticulum membrane</location>
        <topology evidence="1">Single-pass membrane protein</topology>
    </subcellularLocation>
</comment>
<dbReference type="FunFam" id="1.10.287.110:FF:000229">
    <property type="entry name" value="Uncharacterized protein"/>
    <property type="match status" value="1"/>
</dbReference>
<sequence>MSTEAEIKEFLKKKDFYEILGVSKTATDEELKKAYRKLALLYHPDKNKNPSANEAFKKVAQAYDCLSNQDKRRTYDQYGTEEPEQHYQHYRQQWGESPAEQIFRAFFQQNGGFDEYFGNGFGTEFGNGIGGFQFFQTGPGMFYYQNGPRRHRGHHQQRNRRQEYEEQEFMNQRRQMNRGVNWLQLTCYIIFIYIFFGSSIGQFLNYIFSEKPYHQTIKDSTYRNLLETDILGQKFFARDEYLRKDELFKKNYETEIDREYLVELDNQCIKSKNEKQRLLHEAKKSWFVSTQEKYYNQANQISMASCNQINEYRKSIKNFSQIFKI</sequence>
<evidence type="ECO:0000256" key="6">
    <source>
        <dbReference type="SAM" id="Phobius"/>
    </source>
</evidence>
<proteinExistence type="predicted"/>
<dbReference type="PANTHER" id="PTHR43908:SF3">
    <property type="entry name" value="AT29763P-RELATED"/>
    <property type="match status" value="1"/>
</dbReference>
<dbReference type="InterPro" id="IPR015399">
    <property type="entry name" value="DUF1977_DnaJ-like"/>
</dbReference>
<dbReference type="InterPro" id="IPR051100">
    <property type="entry name" value="DnaJ_subfamily_B/C"/>
</dbReference>
<dbReference type="PANTHER" id="PTHR43908">
    <property type="entry name" value="AT29763P-RELATED"/>
    <property type="match status" value="1"/>
</dbReference>
<evidence type="ECO:0000259" key="7">
    <source>
        <dbReference type="PROSITE" id="PS50076"/>
    </source>
</evidence>
<dbReference type="SMART" id="SM00271">
    <property type="entry name" value="DnaJ"/>
    <property type="match status" value="1"/>
</dbReference>
<organism evidence="8 9">
    <name type="scientific">Paramecium primaurelia</name>
    <dbReference type="NCBI Taxonomy" id="5886"/>
    <lineage>
        <taxon>Eukaryota</taxon>
        <taxon>Sar</taxon>
        <taxon>Alveolata</taxon>
        <taxon>Ciliophora</taxon>
        <taxon>Intramacronucleata</taxon>
        <taxon>Oligohymenophorea</taxon>
        <taxon>Peniculida</taxon>
        <taxon>Parameciidae</taxon>
        <taxon>Paramecium</taxon>
    </lineage>
</organism>
<dbReference type="CDD" id="cd06257">
    <property type="entry name" value="DnaJ"/>
    <property type="match status" value="1"/>
</dbReference>
<dbReference type="EMBL" id="CAJJDM010000002">
    <property type="protein sequence ID" value="CAD8043899.1"/>
    <property type="molecule type" value="Genomic_DNA"/>
</dbReference>
<dbReference type="Proteomes" id="UP000688137">
    <property type="component" value="Unassembled WGS sequence"/>
</dbReference>
<evidence type="ECO:0000256" key="3">
    <source>
        <dbReference type="ARBA" id="ARBA00022824"/>
    </source>
</evidence>